<comment type="similarity">
    <text evidence="5">Belongs to the alanine racemase family.</text>
</comment>
<dbReference type="GO" id="GO:0009252">
    <property type="term" value="P:peptidoglycan biosynthetic process"/>
    <property type="evidence" value="ECO:0007669"/>
    <property type="project" value="TreeGrafter"/>
</dbReference>
<dbReference type="Gene3D" id="2.40.37.10">
    <property type="entry name" value="Lyase, Ornithine Decarboxylase, Chain A, domain 1"/>
    <property type="match status" value="1"/>
</dbReference>
<dbReference type="FunFam" id="2.40.37.10:FF:000006">
    <property type="entry name" value="Alanine racemase"/>
    <property type="match status" value="1"/>
</dbReference>
<proteinExistence type="inferred from homology"/>
<feature type="binding site" evidence="5 7">
    <location>
        <position position="322"/>
    </location>
    <ligand>
        <name>substrate</name>
    </ligand>
</feature>
<dbReference type="Pfam" id="PF00842">
    <property type="entry name" value="Ala_racemase_C"/>
    <property type="match status" value="1"/>
</dbReference>
<dbReference type="NCBIfam" id="TIGR00492">
    <property type="entry name" value="alr"/>
    <property type="match status" value="1"/>
</dbReference>
<comment type="cofactor">
    <cofactor evidence="2 5 6">
        <name>pyridoxal 5'-phosphate</name>
        <dbReference type="ChEBI" id="CHEBI:597326"/>
    </cofactor>
</comment>
<keyword evidence="4 5" id="KW-0413">Isomerase</keyword>
<dbReference type="EMBL" id="PKGY01000003">
    <property type="protein sequence ID" value="PKZ21611.1"/>
    <property type="molecule type" value="Genomic_DNA"/>
</dbReference>
<evidence type="ECO:0000313" key="12">
    <source>
        <dbReference type="Proteomes" id="UP000234239"/>
    </source>
</evidence>
<dbReference type="InterPro" id="IPR009006">
    <property type="entry name" value="Ala_racemase/Decarboxylase_C"/>
</dbReference>
<keyword evidence="3 5" id="KW-0663">Pyridoxal phosphate</keyword>
<dbReference type="UniPathway" id="UPA00042">
    <property type="reaction ID" value="UER00497"/>
</dbReference>
<dbReference type="EMBL" id="CP014160">
    <property type="protein sequence ID" value="AMB93661.1"/>
    <property type="molecule type" value="Genomic_DNA"/>
</dbReference>
<name>A0A0X8FA91_9LACT</name>
<evidence type="ECO:0000256" key="1">
    <source>
        <dbReference type="ARBA" id="ARBA00000316"/>
    </source>
</evidence>
<dbReference type="InterPro" id="IPR020622">
    <property type="entry name" value="Ala_racemase_pyridoxalP-BS"/>
</dbReference>
<dbReference type="InterPro" id="IPR001608">
    <property type="entry name" value="Ala_racemase_N"/>
</dbReference>
<dbReference type="Proteomes" id="UP000234239">
    <property type="component" value="Unassembled WGS sequence"/>
</dbReference>
<dbReference type="SMART" id="SM01005">
    <property type="entry name" value="Ala_racemase_C"/>
    <property type="match status" value="1"/>
</dbReference>
<dbReference type="GeneID" id="92902892"/>
<dbReference type="GO" id="GO:0008784">
    <property type="term" value="F:alanine racemase activity"/>
    <property type="evidence" value="ECO:0007669"/>
    <property type="project" value="UniProtKB-UniRule"/>
</dbReference>
<dbReference type="Pfam" id="PF01168">
    <property type="entry name" value="Ala_racemase_N"/>
    <property type="match status" value="1"/>
</dbReference>
<dbReference type="InterPro" id="IPR011079">
    <property type="entry name" value="Ala_racemase_C"/>
</dbReference>
<dbReference type="PANTHER" id="PTHR30511">
    <property type="entry name" value="ALANINE RACEMASE"/>
    <property type="match status" value="1"/>
</dbReference>
<comment type="pathway">
    <text evidence="5">Amino-acid biosynthesis; D-alanine biosynthesis; D-alanine from L-alanine: step 1/1.</text>
</comment>
<dbReference type="Gene3D" id="3.20.20.10">
    <property type="entry name" value="Alanine racemase"/>
    <property type="match status" value="1"/>
</dbReference>
<feature type="active site" description="Proton acceptor; specific for L-alanine" evidence="5">
    <location>
        <position position="275"/>
    </location>
</feature>
<dbReference type="PRINTS" id="PR00992">
    <property type="entry name" value="ALARACEMASE"/>
</dbReference>
<evidence type="ECO:0000256" key="6">
    <source>
        <dbReference type="PIRSR" id="PIRSR600821-50"/>
    </source>
</evidence>
<dbReference type="GO" id="GO:0005829">
    <property type="term" value="C:cytosol"/>
    <property type="evidence" value="ECO:0007669"/>
    <property type="project" value="TreeGrafter"/>
</dbReference>
<comment type="function">
    <text evidence="5">Catalyzes the interconversion of L-alanine and D-alanine. May also act on other amino acids.</text>
</comment>
<reference evidence="10 12" key="3">
    <citation type="submission" date="2017-12" db="EMBL/GenBank/DDBJ databases">
        <title>Phylogenetic diversity of female urinary microbiome.</title>
        <authorList>
            <person name="Thomas-White K."/>
            <person name="Wolfe A.J."/>
        </authorList>
    </citation>
    <scope>NUCLEOTIDE SEQUENCE [LARGE SCALE GENOMIC DNA]</scope>
    <source>
        <strain evidence="10 12">UMB0139</strain>
    </source>
</reference>
<dbReference type="KEGG" id="asan:AWM72_02270"/>
<evidence type="ECO:0000313" key="10">
    <source>
        <dbReference type="EMBL" id="PKZ21611.1"/>
    </source>
</evidence>
<dbReference type="InterPro" id="IPR029066">
    <property type="entry name" value="PLP-binding_barrel"/>
</dbReference>
<gene>
    <name evidence="9" type="ORF">AWM72_02270</name>
    <name evidence="10" type="ORF">CYJ28_06825</name>
</gene>
<accession>A0A0X8FA91</accession>
<dbReference type="PANTHER" id="PTHR30511:SF0">
    <property type="entry name" value="ALANINE RACEMASE, CATABOLIC-RELATED"/>
    <property type="match status" value="1"/>
</dbReference>
<dbReference type="SUPFAM" id="SSF50621">
    <property type="entry name" value="Alanine racemase C-terminal domain-like"/>
    <property type="match status" value="1"/>
</dbReference>
<protein>
    <recommendedName>
        <fullName evidence="5">Alanine racemase</fullName>
        <ecNumber evidence="5">5.1.1.1</ecNumber>
    </recommendedName>
</protein>
<feature type="active site" description="Proton acceptor; specific for D-alanine" evidence="5">
    <location>
        <position position="40"/>
    </location>
</feature>
<dbReference type="Proteomes" id="UP000069912">
    <property type="component" value="Chromosome"/>
</dbReference>
<evidence type="ECO:0000313" key="9">
    <source>
        <dbReference type="EMBL" id="AMB93661.1"/>
    </source>
</evidence>
<dbReference type="EC" id="5.1.1.1" evidence="5"/>
<reference evidence="11" key="2">
    <citation type="submission" date="2016-01" db="EMBL/GenBank/DDBJ databases">
        <title>Six Aerococcus type strain genome sequencing and assembly using PacBio and Illumina Hiseq.</title>
        <authorList>
            <person name="Carkaci D."/>
            <person name="Dargis R."/>
            <person name="Nielsen X.C."/>
            <person name="Skovgaard O."/>
            <person name="Fuursted K."/>
            <person name="Christensen J.J."/>
        </authorList>
    </citation>
    <scope>NUCLEOTIDE SEQUENCE [LARGE SCALE GENOMIC DNA]</scope>
    <source>
        <strain evidence="11">CCUG43001</strain>
    </source>
</reference>
<sequence length="380" mass="40946">MVTAYRRASRAKISLDAIIQNYQGIKQSLSPGKLVYATVKADAYGHGAKAVSQALEEAGADGFCVALTDEALELRQAGIQNDIMVLGVIPASDALEMAQAQVAVTVSRLDWLQAVTEELEAATYPALDIHLAVDSGMGRIGFLDSQSLQAAIDWIAAHPKAFTLKGIFTHFATADSQDPQGKSKQAAQAQAFQDIRQAIDCSQLPQAPLFHQSNSAMALWYPDETLNMVRLGIALYGANPSNGEEDLPYSLEPALSLETEIAHVKQMHAGETVGYGATYTASQDEWIATLPIGYADGWLRAYSGVEVLVQGQACPIVGRVCMDQCMVRLDQAYPIGTKVTLIGENQGQVIRAEDVAAHAGTIAYETLCLLSQRLPRDYQD</sequence>
<dbReference type="RefSeq" id="WP_067972555.1">
    <property type="nucleotide sequence ID" value="NZ_CAJHKM010000004.1"/>
</dbReference>
<dbReference type="GO" id="GO:0030632">
    <property type="term" value="P:D-alanine biosynthetic process"/>
    <property type="evidence" value="ECO:0007669"/>
    <property type="project" value="UniProtKB-UniRule"/>
</dbReference>
<dbReference type="InterPro" id="IPR000821">
    <property type="entry name" value="Ala_racemase"/>
</dbReference>
<evidence type="ECO:0000313" key="11">
    <source>
        <dbReference type="Proteomes" id="UP000069912"/>
    </source>
</evidence>
<organism evidence="9 11">
    <name type="scientific">Aerococcus sanguinicola</name>
    <dbReference type="NCBI Taxonomy" id="119206"/>
    <lineage>
        <taxon>Bacteria</taxon>
        <taxon>Bacillati</taxon>
        <taxon>Bacillota</taxon>
        <taxon>Bacilli</taxon>
        <taxon>Lactobacillales</taxon>
        <taxon>Aerococcaceae</taxon>
        <taxon>Aerococcus</taxon>
    </lineage>
</organism>
<dbReference type="HAMAP" id="MF_01201">
    <property type="entry name" value="Ala_racemase"/>
    <property type="match status" value="1"/>
</dbReference>
<dbReference type="CDD" id="cd00430">
    <property type="entry name" value="PLPDE_III_AR"/>
    <property type="match status" value="1"/>
</dbReference>
<feature type="binding site" evidence="5 7">
    <location>
        <position position="139"/>
    </location>
    <ligand>
        <name>substrate</name>
    </ligand>
</feature>
<dbReference type="AlphaFoldDB" id="A0A0X8FA91"/>
<evidence type="ECO:0000256" key="4">
    <source>
        <dbReference type="ARBA" id="ARBA00023235"/>
    </source>
</evidence>
<reference evidence="9 11" key="1">
    <citation type="journal article" date="2016" name="Genome Announc.">
        <title>Complete Genome Sequences of Aerococcus christensenii CCUG 28831T, Aerococcus sanguinicola CCUG 43001T, Aerococcus urinae CCUG 36881T, Aerococcus urinaeequi CCUG 28094T, Aerococcus urinaehominis CCUG 42038 BT, and Aerococcus viridans CCUG 4311T.</title>
        <authorList>
            <person name="Carkaci D."/>
            <person name="Dargis R."/>
            <person name="Nielsen X.C."/>
            <person name="Skovgaard O."/>
            <person name="Fuursted K."/>
            <person name="Christensen J.J."/>
        </authorList>
    </citation>
    <scope>NUCLEOTIDE SEQUENCE [LARGE SCALE GENOMIC DNA]</scope>
    <source>
        <strain evidence="9 11">CCUG43001</strain>
    </source>
</reference>
<dbReference type="OrthoDB" id="9813814at2"/>
<evidence type="ECO:0000259" key="8">
    <source>
        <dbReference type="SMART" id="SM01005"/>
    </source>
</evidence>
<dbReference type="GO" id="GO:0030170">
    <property type="term" value="F:pyridoxal phosphate binding"/>
    <property type="evidence" value="ECO:0007669"/>
    <property type="project" value="UniProtKB-UniRule"/>
</dbReference>
<evidence type="ECO:0000256" key="7">
    <source>
        <dbReference type="PIRSR" id="PIRSR600821-52"/>
    </source>
</evidence>
<keyword evidence="11" id="KW-1185">Reference proteome</keyword>
<evidence type="ECO:0000256" key="2">
    <source>
        <dbReference type="ARBA" id="ARBA00001933"/>
    </source>
</evidence>
<feature type="modified residue" description="N6-(pyridoxal phosphate)lysine" evidence="5 6">
    <location>
        <position position="40"/>
    </location>
</feature>
<feature type="domain" description="Alanine racemase C-terminal" evidence="8">
    <location>
        <begin position="254"/>
        <end position="379"/>
    </location>
</feature>
<dbReference type="SUPFAM" id="SSF51419">
    <property type="entry name" value="PLP-binding barrel"/>
    <property type="match status" value="1"/>
</dbReference>
<evidence type="ECO:0000256" key="5">
    <source>
        <dbReference type="HAMAP-Rule" id="MF_01201"/>
    </source>
</evidence>
<comment type="catalytic activity">
    <reaction evidence="1 5">
        <text>L-alanine = D-alanine</text>
        <dbReference type="Rhea" id="RHEA:20249"/>
        <dbReference type="ChEBI" id="CHEBI:57416"/>
        <dbReference type="ChEBI" id="CHEBI:57972"/>
        <dbReference type="EC" id="5.1.1.1"/>
    </reaction>
</comment>
<evidence type="ECO:0000256" key="3">
    <source>
        <dbReference type="ARBA" id="ARBA00022898"/>
    </source>
</evidence>
<dbReference type="PROSITE" id="PS00395">
    <property type="entry name" value="ALANINE_RACEMASE"/>
    <property type="match status" value="1"/>
</dbReference>
<dbReference type="FunFam" id="3.20.20.10:FF:000002">
    <property type="entry name" value="Alanine racemase"/>
    <property type="match status" value="1"/>
</dbReference>